<dbReference type="NCBIfam" id="TIGR02937">
    <property type="entry name" value="sigma70-ECF"/>
    <property type="match status" value="1"/>
</dbReference>
<dbReference type="AlphaFoldDB" id="A0A074L6N4"/>
<dbReference type="GO" id="GO:0003677">
    <property type="term" value="F:DNA binding"/>
    <property type="evidence" value="ECO:0007669"/>
    <property type="project" value="InterPro"/>
</dbReference>
<evidence type="ECO:0000256" key="4">
    <source>
        <dbReference type="ARBA" id="ARBA00023163"/>
    </source>
</evidence>
<evidence type="ECO:0000256" key="1">
    <source>
        <dbReference type="ARBA" id="ARBA00010641"/>
    </source>
</evidence>
<dbReference type="Gene3D" id="1.10.1740.10">
    <property type="match status" value="1"/>
</dbReference>
<proteinExistence type="inferred from homology"/>
<dbReference type="EMBL" id="JMIH01000011">
    <property type="protein sequence ID" value="KEO75493.1"/>
    <property type="molecule type" value="Genomic_DNA"/>
</dbReference>
<evidence type="ECO:0000313" key="8">
    <source>
        <dbReference type="Proteomes" id="UP000027821"/>
    </source>
</evidence>
<keyword evidence="3" id="KW-0731">Sigma factor</keyword>
<comment type="similarity">
    <text evidence="1">Belongs to the sigma-70 factor family. ECF subfamily.</text>
</comment>
<dbReference type="Proteomes" id="UP000027821">
    <property type="component" value="Unassembled WGS sequence"/>
</dbReference>
<sequence>MKISEDSILKSIRSGDQQAFERLFDTYWEVLFQYAFGILEDEHEAEDLVQELFMEIWESRVIISPIRTDWKTYLFSCLKKKVLKTFRSQGIRRRHLDHLIHKVGSVELPIKDFLHDELVKSIHLQLETLPEREKRVFILHEIEGYSVKEISFHHAVSEQTVRNQIAAATKKMHPYITRLLTSCFLFTPIAKLMLIRIFQ</sequence>
<dbReference type="InterPro" id="IPR007627">
    <property type="entry name" value="RNA_pol_sigma70_r2"/>
</dbReference>
<accession>A0A074L6N4</accession>
<keyword evidence="2" id="KW-0805">Transcription regulation</keyword>
<dbReference type="PANTHER" id="PTHR43133">
    <property type="entry name" value="RNA POLYMERASE ECF-TYPE SIGMA FACTO"/>
    <property type="match status" value="1"/>
</dbReference>
<dbReference type="InterPro" id="IPR013324">
    <property type="entry name" value="RNA_pol_sigma_r3/r4-like"/>
</dbReference>
<dbReference type="InterPro" id="IPR013249">
    <property type="entry name" value="RNA_pol_sigma70_r4_t2"/>
</dbReference>
<dbReference type="GO" id="GO:0016987">
    <property type="term" value="F:sigma factor activity"/>
    <property type="evidence" value="ECO:0007669"/>
    <property type="project" value="UniProtKB-KW"/>
</dbReference>
<dbReference type="PANTHER" id="PTHR43133:SF46">
    <property type="entry name" value="RNA POLYMERASE SIGMA-70 FACTOR ECF SUBFAMILY"/>
    <property type="match status" value="1"/>
</dbReference>
<dbReference type="InterPro" id="IPR014284">
    <property type="entry name" value="RNA_pol_sigma-70_dom"/>
</dbReference>
<dbReference type="SUPFAM" id="SSF88659">
    <property type="entry name" value="Sigma3 and sigma4 domains of RNA polymerase sigma factors"/>
    <property type="match status" value="1"/>
</dbReference>
<dbReference type="InterPro" id="IPR013325">
    <property type="entry name" value="RNA_pol_sigma_r2"/>
</dbReference>
<dbReference type="InterPro" id="IPR039425">
    <property type="entry name" value="RNA_pol_sigma-70-like"/>
</dbReference>
<evidence type="ECO:0000256" key="2">
    <source>
        <dbReference type="ARBA" id="ARBA00023015"/>
    </source>
</evidence>
<evidence type="ECO:0008006" key="9">
    <source>
        <dbReference type="Google" id="ProtNLM"/>
    </source>
</evidence>
<dbReference type="Gene3D" id="1.10.10.10">
    <property type="entry name" value="Winged helix-like DNA-binding domain superfamily/Winged helix DNA-binding domain"/>
    <property type="match status" value="1"/>
</dbReference>
<reference evidence="7 8" key="1">
    <citation type="submission" date="2014-04" db="EMBL/GenBank/DDBJ databases">
        <title>Characterization and application of a salt tolerant electro-active bacterium.</title>
        <authorList>
            <person name="Yang L."/>
            <person name="Wei S."/>
            <person name="Tay Q.X.M."/>
        </authorList>
    </citation>
    <scope>NUCLEOTIDE SEQUENCE [LARGE SCALE GENOMIC DNA]</scope>
    <source>
        <strain evidence="7 8">LY1</strain>
    </source>
</reference>
<dbReference type="STRING" id="1048983.EL17_01200"/>
<protein>
    <recommendedName>
        <fullName evidence="9">RNA polymerase</fullName>
    </recommendedName>
</protein>
<dbReference type="InterPro" id="IPR036388">
    <property type="entry name" value="WH-like_DNA-bd_sf"/>
</dbReference>
<dbReference type="OrthoDB" id="679904at2"/>
<feature type="domain" description="RNA polymerase sigma factor 70 region 4 type 2" evidence="6">
    <location>
        <begin position="122"/>
        <end position="172"/>
    </location>
</feature>
<keyword evidence="4" id="KW-0804">Transcription</keyword>
<dbReference type="Pfam" id="PF04542">
    <property type="entry name" value="Sigma70_r2"/>
    <property type="match status" value="1"/>
</dbReference>
<organism evidence="7 8">
    <name type="scientific">Anditalea andensis</name>
    <dbReference type="NCBI Taxonomy" id="1048983"/>
    <lineage>
        <taxon>Bacteria</taxon>
        <taxon>Pseudomonadati</taxon>
        <taxon>Bacteroidota</taxon>
        <taxon>Cytophagia</taxon>
        <taxon>Cytophagales</taxon>
        <taxon>Cytophagaceae</taxon>
        <taxon>Anditalea</taxon>
    </lineage>
</organism>
<dbReference type="eggNOG" id="COG1595">
    <property type="taxonomic scope" value="Bacteria"/>
</dbReference>
<evidence type="ECO:0000256" key="3">
    <source>
        <dbReference type="ARBA" id="ARBA00023082"/>
    </source>
</evidence>
<comment type="caution">
    <text evidence="7">The sequence shown here is derived from an EMBL/GenBank/DDBJ whole genome shotgun (WGS) entry which is preliminary data.</text>
</comment>
<dbReference type="GO" id="GO:0006352">
    <property type="term" value="P:DNA-templated transcription initiation"/>
    <property type="evidence" value="ECO:0007669"/>
    <property type="project" value="InterPro"/>
</dbReference>
<dbReference type="RefSeq" id="WP_035069707.1">
    <property type="nucleotide sequence ID" value="NZ_JMIH01000011.1"/>
</dbReference>
<feature type="domain" description="RNA polymerase sigma-70 region 2" evidence="5">
    <location>
        <begin position="23"/>
        <end position="90"/>
    </location>
</feature>
<dbReference type="SUPFAM" id="SSF88946">
    <property type="entry name" value="Sigma2 domain of RNA polymerase sigma factors"/>
    <property type="match status" value="1"/>
</dbReference>
<evidence type="ECO:0000259" key="5">
    <source>
        <dbReference type="Pfam" id="PF04542"/>
    </source>
</evidence>
<gene>
    <name evidence="7" type="ORF">EL17_01200</name>
</gene>
<keyword evidence="8" id="KW-1185">Reference proteome</keyword>
<evidence type="ECO:0000313" key="7">
    <source>
        <dbReference type="EMBL" id="KEO75493.1"/>
    </source>
</evidence>
<evidence type="ECO:0000259" key="6">
    <source>
        <dbReference type="Pfam" id="PF08281"/>
    </source>
</evidence>
<name>A0A074L6N4_9BACT</name>
<dbReference type="Pfam" id="PF08281">
    <property type="entry name" value="Sigma70_r4_2"/>
    <property type="match status" value="1"/>
</dbReference>